<dbReference type="Proteomes" id="UP000823674">
    <property type="component" value="Chromosome A06"/>
</dbReference>
<proteinExistence type="predicted"/>
<sequence>MIGNTIQVVQSPPMQSGIFKSSLFFLSFITLSLHSLLNKRENEVVSVVNTILVVYSSGSGLLLLCLLDPRSSDFFSLCSLAESIDPKLCAKLLFFLCL</sequence>
<keyword evidence="3" id="KW-1185">Reference proteome</keyword>
<organism evidence="2 3">
    <name type="scientific">Brassica rapa subsp. trilocularis</name>
    <dbReference type="NCBI Taxonomy" id="1813537"/>
    <lineage>
        <taxon>Eukaryota</taxon>
        <taxon>Viridiplantae</taxon>
        <taxon>Streptophyta</taxon>
        <taxon>Embryophyta</taxon>
        <taxon>Tracheophyta</taxon>
        <taxon>Spermatophyta</taxon>
        <taxon>Magnoliopsida</taxon>
        <taxon>eudicotyledons</taxon>
        <taxon>Gunneridae</taxon>
        <taxon>Pentapetalae</taxon>
        <taxon>rosids</taxon>
        <taxon>malvids</taxon>
        <taxon>Brassicales</taxon>
        <taxon>Brassicaceae</taxon>
        <taxon>Brassiceae</taxon>
        <taxon>Brassica</taxon>
    </lineage>
</organism>
<feature type="transmembrane region" description="Helical" evidence="1">
    <location>
        <begin position="44"/>
        <end position="67"/>
    </location>
</feature>
<evidence type="ECO:0000256" key="1">
    <source>
        <dbReference type="SAM" id="Phobius"/>
    </source>
</evidence>
<evidence type="ECO:0000313" key="2">
    <source>
        <dbReference type="EMBL" id="KAG5395303.1"/>
    </source>
</evidence>
<evidence type="ECO:0000313" key="3">
    <source>
        <dbReference type="Proteomes" id="UP000823674"/>
    </source>
</evidence>
<keyword evidence="1" id="KW-1133">Transmembrane helix</keyword>
<keyword evidence="1" id="KW-0472">Membrane</keyword>
<accession>A0ABQ7M925</accession>
<gene>
    <name evidence="2" type="primary">A06g509840.1_BraROA</name>
    <name evidence="2" type="ORF">IGI04_025266</name>
</gene>
<dbReference type="EMBL" id="JADBGQ010000006">
    <property type="protein sequence ID" value="KAG5395303.1"/>
    <property type="molecule type" value="Genomic_DNA"/>
</dbReference>
<reference evidence="2 3" key="1">
    <citation type="submission" date="2021-03" db="EMBL/GenBank/DDBJ databases">
        <authorList>
            <person name="King G.J."/>
            <person name="Bancroft I."/>
            <person name="Baten A."/>
            <person name="Bloomfield J."/>
            <person name="Borpatragohain P."/>
            <person name="He Z."/>
            <person name="Irish N."/>
            <person name="Irwin J."/>
            <person name="Liu K."/>
            <person name="Mauleon R.P."/>
            <person name="Moore J."/>
            <person name="Morris R."/>
            <person name="Ostergaard L."/>
            <person name="Wang B."/>
            <person name="Wells R."/>
        </authorList>
    </citation>
    <scope>NUCLEOTIDE SEQUENCE [LARGE SCALE GENOMIC DNA]</scope>
    <source>
        <strain evidence="2">R-o-18</strain>
        <tissue evidence="2">Leaf</tissue>
    </source>
</reference>
<keyword evidence="1" id="KW-0812">Transmembrane</keyword>
<comment type="caution">
    <text evidence="2">The sequence shown here is derived from an EMBL/GenBank/DDBJ whole genome shotgun (WGS) entry which is preliminary data.</text>
</comment>
<name>A0ABQ7M925_BRACM</name>
<feature type="transmembrane region" description="Helical" evidence="1">
    <location>
        <begin position="21"/>
        <end position="38"/>
    </location>
</feature>
<protein>
    <submittedName>
        <fullName evidence="2">Uncharacterized protein</fullName>
    </submittedName>
</protein>